<dbReference type="SUPFAM" id="SSF109604">
    <property type="entry name" value="HD-domain/PDEase-like"/>
    <property type="match status" value="1"/>
</dbReference>
<dbReference type="InterPro" id="IPR003018">
    <property type="entry name" value="GAF"/>
</dbReference>
<dbReference type="EMBL" id="CP102774">
    <property type="protein sequence ID" value="UZF89442.1"/>
    <property type="molecule type" value="Genomic_DNA"/>
</dbReference>
<dbReference type="InterPro" id="IPR029016">
    <property type="entry name" value="GAF-like_dom_sf"/>
</dbReference>
<dbReference type="PANTHER" id="PTHR45228:SF5">
    <property type="entry name" value="CYCLIC DI-GMP PHOSPHODIESTERASE VC_1348-RELATED"/>
    <property type="match status" value="1"/>
</dbReference>
<dbReference type="InterPro" id="IPR003607">
    <property type="entry name" value="HD/PDEase_dom"/>
</dbReference>
<dbReference type="Pfam" id="PF13185">
    <property type="entry name" value="GAF_2"/>
    <property type="match status" value="1"/>
</dbReference>
<organism evidence="2">
    <name type="scientific">Bosea sp. NBC_00436</name>
    <dbReference type="NCBI Taxonomy" id="2969620"/>
    <lineage>
        <taxon>Bacteria</taxon>
        <taxon>Pseudomonadati</taxon>
        <taxon>Pseudomonadota</taxon>
        <taxon>Alphaproteobacteria</taxon>
        <taxon>Hyphomicrobiales</taxon>
        <taxon>Boseaceae</taxon>
        <taxon>Bosea</taxon>
    </lineage>
</organism>
<dbReference type="CDD" id="cd00077">
    <property type="entry name" value="HDc"/>
    <property type="match status" value="1"/>
</dbReference>
<feature type="domain" description="HD-GYP" evidence="1">
    <location>
        <begin position="180"/>
        <end position="391"/>
    </location>
</feature>
<evidence type="ECO:0000313" key="2">
    <source>
        <dbReference type="EMBL" id="UZF89442.1"/>
    </source>
</evidence>
<dbReference type="SUPFAM" id="SSF55781">
    <property type="entry name" value="GAF domain-like"/>
    <property type="match status" value="1"/>
</dbReference>
<dbReference type="SMART" id="SM00471">
    <property type="entry name" value="HDc"/>
    <property type="match status" value="1"/>
</dbReference>
<dbReference type="Pfam" id="PF13487">
    <property type="entry name" value="HD_5"/>
    <property type="match status" value="1"/>
</dbReference>
<gene>
    <name evidence="2" type="ORF">NWE54_11940</name>
</gene>
<dbReference type="InterPro" id="IPR052020">
    <property type="entry name" value="Cyclic_di-GMP/3'3'-cGAMP_PDE"/>
</dbReference>
<name>A0A9E8CMY4_9HYPH</name>
<dbReference type="Gene3D" id="3.30.450.40">
    <property type="match status" value="1"/>
</dbReference>
<reference evidence="2" key="1">
    <citation type="submission" date="2022-08" db="EMBL/GenBank/DDBJ databases">
        <title>Complete Genome Sequences of 2 Bosea sp. soil isolates.</title>
        <authorList>
            <person name="Alvarez Arevalo M."/>
            <person name="Sterndorff E.B."/>
            <person name="Faurdal D."/>
            <person name="Joergensen T.S."/>
            <person name="Weber T."/>
        </authorList>
    </citation>
    <scope>NUCLEOTIDE SEQUENCE</scope>
    <source>
        <strain evidence="2">NBC_00436</strain>
    </source>
</reference>
<dbReference type="PROSITE" id="PS51832">
    <property type="entry name" value="HD_GYP"/>
    <property type="match status" value="1"/>
</dbReference>
<proteinExistence type="predicted"/>
<dbReference type="Gene3D" id="1.10.3210.10">
    <property type="entry name" value="Hypothetical protein af1432"/>
    <property type="match status" value="1"/>
</dbReference>
<evidence type="ECO:0000259" key="1">
    <source>
        <dbReference type="PROSITE" id="PS51832"/>
    </source>
</evidence>
<dbReference type="GO" id="GO:0008081">
    <property type="term" value="F:phosphoric diester hydrolase activity"/>
    <property type="evidence" value="ECO:0007669"/>
    <property type="project" value="UniProtKB-ARBA"/>
</dbReference>
<dbReference type="PANTHER" id="PTHR45228">
    <property type="entry name" value="CYCLIC DI-GMP PHOSPHODIESTERASE TM_0186-RELATED"/>
    <property type="match status" value="1"/>
</dbReference>
<dbReference type="SMART" id="SM00065">
    <property type="entry name" value="GAF"/>
    <property type="match status" value="1"/>
</dbReference>
<sequence length="393" mass="43187">MKASVSPALADSSDPTLSALDRLSLDLAMARGIDEVMTVVRRNARGLTGADGISFILRDNGRCYYADEDAIAPLWKGQRFPMEHCISGWAMQHGEVVVIEDIDGDDRIPHEAYRPTFVRSLVMVPVRQDDPVAAIGAYWAHRHRPAPEVIRALRRIANSAAVAMTNIALVNSLSTALEEAERAKDAVILAMASLAETRDNETANHVRRTQHYLRVLAEGARERGLFAAELDDATLDLLFKSAPLHDIGKVGIPDSILLKPGRLDDDERATMQTHAELGRVAISNAERHLGGSSSFLRLAKEIAHTHHERWDGTGYPQGLVGQAIPLSGRLMAIADVYDALVTKRVYKDAMTHDEAVAVVVAECGRQFDPRLVDVFNEIAPRFGEIHARFSDGR</sequence>
<protein>
    <submittedName>
        <fullName evidence="2">HD domain-containing protein</fullName>
    </submittedName>
</protein>
<dbReference type="InterPro" id="IPR037522">
    <property type="entry name" value="HD_GYP_dom"/>
</dbReference>
<accession>A0A9E8CMY4</accession>
<dbReference type="AlphaFoldDB" id="A0A9E8CMY4"/>